<evidence type="ECO:0000313" key="7">
    <source>
        <dbReference type="Proteomes" id="UP000279271"/>
    </source>
</evidence>
<dbReference type="Proteomes" id="UP000028924">
    <property type="component" value="Unassembled WGS sequence"/>
</dbReference>
<evidence type="ECO:0000313" key="5">
    <source>
        <dbReference type="EMBL" id="RMZ56046.1"/>
    </source>
</evidence>
<dbReference type="Proteomes" id="UP000279271">
    <property type="component" value="Unassembled WGS sequence"/>
</dbReference>
<organism evidence="4 6">
    <name type="scientific">Auxenochlorella protothecoides</name>
    <name type="common">Green microalga</name>
    <name type="synonym">Chlorella protothecoides</name>
    <dbReference type="NCBI Taxonomy" id="3075"/>
    <lineage>
        <taxon>Eukaryota</taxon>
        <taxon>Viridiplantae</taxon>
        <taxon>Chlorophyta</taxon>
        <taxon>core chlorophytes</taxon>
        <taxon>Trebouxiophyceae</taxon>
        <taxon>Chlorellales</taxon>
        <taxon>Chlorellaceae</taxon>
        <taxon>Auxenochlorella</taxon>
    </lineage>
</organism>
<reference evidence="7" key="2">
    <citation type="journal article" date="2018" name="Algal Res.">
        <title>Characterization of plant carbon substrate utilization by Auxenochlorella protothecoides.</title>
        <authorList>
            <person name="Vogler B.W."/>
            <person name="Starkenburg S.R."/>
            <person name="Sudasinghe N."/>
            <person name="Schambach J.Y."/>
            <person name="Rollin J.A."/>
            <person name="Pattathil S."/>
            <person name="Barry A.N."/>
        </authorList>
    </citation>
    <scope>NUCLEOTIDE SEQUENCE [LARGE SCALE GENOMIC DNA]</scope>
    <source>
        <strain evidence="7">UTEX 25</strain>
    </source>
</reference>
<dbReference type="RefSeq" id="XP_011402312.1">
    <property type="nucleotide sequence ID" value="XM_011404010.1"/>
</dbReference>
<feature type="region of interest" description="Disordered" evidence="2">
    <location>
        <begin position="45"/>
        <end position="82"/>
    </location>
</feature>
<dbReference type="KEGG" id="apro:F751_1635"/>
<name>A0A087SU55_AUXPR</name>
<dbReference type="STRING" id="3075.A0A087SU55"/>
<sequence length="82" mass="8741">MHLSNHAPGGRGGAKQSKATKEELDADLDAYFLKDGKTAAQKLNSDLDDYWSKKPATATEEEAAPAAAEEALPVEEDKVPAE</sequence>
<dbReference type="GO" id="GO:0003723">
    <property type="term" value="F:RNA binding"/>
    <property type="evidence" value="ECO:0007669"/>
    <property type="project" value="UniProtKB-KW"/>
</dbReference>
<evidence type="ECO:0000313" key="4">
    <source>
        <dbReference type="EMBL" id="KFM29259.1"/>
    </source>
</evidence>
<keyword evidence="6" id="KW-1185">Reference proteome</keyword>
<dbReference type="GeneID" id="23613026"/>
<dbReference type="Pfam" id="PF13865">
    <property type="entry name" value="FoP_duplication"/>
    <property type="match status" value="1"/>
</dbReference>
<dbReference type="EMBL" id="QOKY01000154">
    <property type="protein sequence ID" value="RMZ56046.1"/>
    <property type="molecule type" value="Genomic_DNA"/>
</dbReference>
<accession>A0A087SU55</accession>
<evidence type="ECO:0000256" key="2">
    <source>
        <dbReference type="SAM" id="MobiDB-lite"/>
    </source>
</evidence>
<proteinExistence type="predicted"/>
<reference evidence="5" key="4">
    <citation type="submission" date="2018-11" db="EMBL/GenBank/DDBJ databases">
        <title>Characterization of plant carbon substrate utilization by Auxenochlorella protothecoides.</title>
        <authorList>
            <person name="Vogler B.W."/>
            <person name="Starkenburg S.R."/>
            <person name="Sudasinghe N."/>
            <person name="Schambach J.Y."/>
            <person name="Rollin J.A."/>
            <person name="Pattathil S."/>
            <person name="Barry A.N."/>
        </authorList>
    </citation>
    <scope>NUCLEOTIDE SEQUENCE [LARGE SCALE GENOMIC DNA]</scope>
    <source>
        <strain evidence="5">UTEX 25</strain>
    </source>
</reference>
<evidence type="ECO:0000259" key="3">
    <source>
        <dbReference type="Pfam" id="PF13865"/>
    </source>
</evidence>
<evidence type="ECO:0000256" key="1">
    <source>
        <dbReference type="ARBA" id="ARBA00022884"/>
    </source>
</evidence>
<gene>
    <name evidence="5" type="ORF">APUTEX25_004470</name>
    <name evidence="4" type="ORF">F751_1635</name>
</gene>
<dbReference type="EMBL" id="KL662189">
    <property type="protein sequence ID" value="KFM29259.1"/>
    <property type="molecule type" value="Genomic_DNA"/>
</dbReference>
<dbReference type="OrthoDB" id="48682at2759"/>
<reference evidence="5" key="3">
    <citation type="submission" date="2018-10" db="EMBL/GenBank/DDBJ databases">
        <authorList>
            <person name="Hovde B."/>
            <person name="Zhang X."/>
        </authorList>
    </citation>
    <scope>NUCLEOTIDE SEQUENCE [LARGE SCALE GENOMIC DNA]</scope>
    <source>
        <strain evidence="5">UTEX 25</strain>
    </source>
</reference>
<evidence type="ECO:0000313" key="6">
    <source>
        <dbReference type="Proteomes" id="UP000028924"/>
    </source>
</evidence>
<protein>
    <recommendedName>
        <fullName evidence="3">Chromatin target of PRMT1 protein C-terminal domain-containing protein</fullName>
    </recommendedName>
</protein>
<dbReference type="InterPro" id="IPR025715">
    <property type="entry name" value="FoP_C"/>
</dbReference>
<dbReference type="AlphaFoldDB" id="A0A087SU55"/>
<keyword evidence="1" id="KW-0694">RNA-binding</keyword>
<reference evidence="4 6" key="1">
    <citation type="journal article" date="2014" name="BMC Genomics">
        <title>Oil accumulation mechanisms of the oleaginous microalga Chlorella protothecoides revealed through its genome, transcriptomes, and proteomes.</title>
        <authorList>
            <person name="Gao C."/>
            <person name="Wang Y."/>
            <person name="Shen Y."/>
            <person name="Yan D."/>
            <person name="He X."/>
            <person name="Dai J."/>
            <person name="Wu Q."/>
        </authorList>
    </citation>
    <scope>NUCLEOTIDE SEQUENCE [LARGE SCALE GENOMIC DNA]</scope>
    <source>
        <strain evidence="4 6">0710</strain>
    </source>
</reference>
<feature type="region of interest" description="Disordered" evidence="2">
    <location>
        <begin position="1"/>
        <end position="21"/>
    </location>
</feature>
<feature type="domain" description="Chromatin target of PRMT1 protein C-terminal" evidence="3">
    <location>
        <begin position="7"/>
        <end position="54"/>
    </location>
</feature>